<feature type="transmembrane region" description="Helical" evidence="2">
    <location>
        <begin position="69"/>
        <end position="90"/>
    </location>
</feature>
<evidence type="ECO:0000256" key="1">
    <source>
        <dbReference type="SAM" id="MobiDB-lite"/>
    </source>
</evidence>
<feature type="transmembrane region" description="Helical" evidence="2">
    <location>
        <begin position="134"/>
        <end position="158"/>
    </location>
</feature>
<organism evidence="4 5">
    <name type="scientific">Streptomyces finlayi</name>
    <dbReference type="NCBI Taxonomy" id="67296"/>
    <lineage>
        <taxon>Bacteria</taxon>
        <taxon>Bacillati</taxon>
        <taxon>Actinomycetota</taxon>
        <taxon>Actinomycetes</taxon>
        <taxon>Kitasatosporales</taxon>
        <taxon>Streptomycetaceae</taxon>
        <taxon>Streptomyces</taxon>
    </lineage>
</organism>
<reference evidence="4" key="1">
    <citation type="journal article" date="2014" name="Int. J. Syst. Evol. Microbiol.">
        <title>Complete genome sequence of Corynebacterium casei LMG S-19264T (=DSM 44701T), isolated from a smear-ripened cheese.</title>
        <authorList>
            <consortium name="US DOE Joint Genome Institute (JGI-PGF)"/>
            <person name="Walter F."/>
            <person name="Albersmeier A."/>
            <person name="Kalinowski J."/>
            <person name="Ruckert C."/>
        </authorList>
    </citation>
    <scope>NUCLEOTIDE SEQUENCE</scope>
    <source>
        <strain evidence="4">JCM 4637</strain>
    </source>
</reference>
<keyword evidence="2" id="KW-1133">Transmembrane helix</keyword>
<reference evidence="4" key="2">
    <citation type="submission" date="2020-09" db="EMBL/GenBank/DDBJ databases">
        <authorList>
            <person name="Sun Q."/>
            <person name="Ohkuma M."/>
        </authorList>
    </citation>
    <scope>NUCLEOTIDE SEQUENCE</scope>
    <source>
        <strain evidence="4">JCM 4637</strain>
    </source>
</reference>
<feature type="transmembrane region" description="Helical" evidence="2">
    <location>
        <begin position="110"/>
        <end position="127"/>
    </location>
</feature>
<gene>
    <name evidence="4" type="ORF">GCM10010334_05920</name>
</gene>
<feature type="compositionally biased region" description="Basic and acidic residues" evidence="1">
    <location>
        <begin position="44"/>
        <end position="65"/>
    </location>
</feature>
<comment type="caution">
    <text evidence="4">The sequence shown here is derived from an EMBL/GenBank/DDBJ whole genome shotgun (WGS) entry which is preliminary data.</text>
</comment>
<dbReference type="AlphaFoldDB" id="A0A919C7R2"/>
<dbReference type="Pfam" id="PF19747">
    <property type="entry name" value="DUF6234"/>
    <property type="match status" value="1"/>
</dbReference>
<accession>A0A919C7R2</accession>
<name>A0A919C7R2_9ACTN</name>
<keyword evidence="2" id="KW-0472">Membrane</keyword>
<proteinExistence type="predicted"/>
<evidence type="ECO:0000256" key="2">
    <source>
        <dbReference type="SAM" id="Phobius"/>
    </source>
</evidence>
<sequence>MVGLRAGARARPVPGGVPGARYGFPGGVRTENVPSRDSVPYDSATHELRPGPRAEPSPDRRPTSRRGDAPLAIFMFLMDVVAVVGTAVFLAFQSSGSGGSSGWSGATTEWGAVIGFGVVAAVVALTARAFLRGAFVITGAVQAVVAALIAIGAVALAVESGQAPRPASAPAFEQTCVCPSGGGACECPGG</sequence>
<dbReference type="Proteomes" id="UP000638353">
    <property type="component" value="Unassembled WGS sequence"/>
</dbReference>
<dbReference type="EMBL" id="BMVC01000001">
    <property type="protein sequence ID" value="GHC79572.1"/>
    <property type="molecule type" value="Genomic_DNA"/>
</dbReference>
<feature type="domain" description="DUF6234" evidence="3">
    <location>
        <begin position="64"/>
        <end position="187"/>
    </location>
</feature>
<feature type="region of interest" description="Disordered" evidence="1">
    <location>
        <begin position="1"/>
        <end position="65"/>
    </location>
</feature>
<evidence type="ECO:0000313" key="5">
    <source>
        <dbReference type="Proteomes" id="UP000638353"/>
    </source>
</evidence>
<keyword evidence="2" id="KW-0812">Transmembrane</keyword>
<evidence type="ECO:0000259" key="3">
    <source>
        <dbReference type="Pfam" id="PF19747"/>
    </source>
</evidence>
<protein>
    <recommendedName>
        <fullName evidence="3">DUF6234 domain-containing protein</fullName>
    </recommendedName>
</protein>
<dbReference type="InterPro" id="IPR046201">
    <property type="entry name" value="DUF6234"/>
</dbReference>
<evidence type="ECO:0000313" key="4">
    <source>
        <dbReference type="EMBL" id="GHC79572.1"/>
    </source>
</evidence>